<feature type="transmembrane region" description="Helical" evidence="8">
    <location>
        <begin position="310"/>
        <end position="329"/>
    </location>
</feature>
<dbReference type="InParanoid" id="E3M4A5"/>
<protein>
    <recommendedName>
        <fullName evidence="8">Mannosyltransferase</fullName>
        <ecNumber evidence="8">2.4.1.-</ecNumber>
    </recommendedName>
</protein>
<dbReference type="GO" id="GO:0000026">
    <property type="term" value="F:alpha-1,2-mannosyltransferase activity"/>
    <property type="evidence" value="ECO:0007669"/>
    <property type="project" value="TreeGrafter"/>
</dbReference>
<keyword evidence="2 8" id="KW-0328">Glycosyltransferase</keyword>
<gene>
    <name evidence="9" type="primary">Cre-eif-1</name>
    <name evidence="9" type="ORF">CRE_11722</name>
</gene>
<keyword evidence="3" id="KW-0808">Transferase</keyword>
<feature type="transmembrane region" description="Helical" evidence="8">
    <location>
        <begin position="89"/>
        <end position="107"/>
    </location>
</feature>
<feature type="transmembrane region" description="Helical" evidence="8">
    <location>
        <begin position="287"/>
        <end position="304"/>
    </location>
</feature>
<keyword evidence="4 8" id="KW-0812">Transmembrane</keyword>
<dbReference type="GO" id="GO:0005789">
    <property type="term" value="C:endoplasmic reticulum membrane"/>
    <property type="evidence" value="ECO:0007669"/>
    <property type="project" value="UniProtKB-SubCell"/>
</dbReference>
<dbReference type="STRING" id="31234.E3M4A5"/>
<dbReference type="EMBL" id="DS268424">
    <property type="protein sequence ID" value="EFO91521.1"/>
    <property type="molecule type" value="Genomic_DNA"/>
</dbReference>
<feature type="transmembrane region" description="Helical" evidence="8">
    <location>
        <begin position="119"/>
        <end position="137"/>
    </location>
</feature>
<feature type="transmembrane region" description="Helical" evidence="8">
    <location>
        <begin position="202"/>
        <end position="226"/>
    </location>
</feature>
<keyword evidence="7 8" id="KW-0472">Membrane</keyword>
<dbReference type="HOGENOM" id="CLU_012353_2_0_1"/>
<evidence type="ECO:0000256" key="6">
    <source>
        <dbReference type="ARBA" id="ARBA00022989"/>
    </source>
</evidence>
<dbReference type="Pfam" id="PF03901">
    <property type="entry name" value="Glyco_transf_22"/>
    <property type="match status" value="1"/>
</dbReference>
<dbReference type="AlphaFoldDB" id="E3M4A5"/>
<dbReference type="FunCoup" id="E3M4A5">
    <property type="interactions" value="3041"/>
</dbReference>
<dbReference type="PANTHER" id="PTHR22760">
    <property type="entry name" value="GLYCOSYLTRANSFERASE"/>
    <property type="match status" value="1"/>
</dbReference>
<reference evidence="9" key="1">
    <citation type="submission" date="2007-07" db="EMBL/GenBank/DDBJ databases">
        <title>PCAP assembly of the Caenorhabditis remanei genome.</title>
        <authorList>
            <consortium name="The Caenorhabditis remanei Sequencing Consortium"/>
            <person name="Wilson R.K."/>
        </authorList>
    </citation>
    <scope>NUCLEOTIDE SEQUENCE [LARGE SCALE GENOMIC DNA]</scope>
    <source>
        <strain evidence="9">PB4641</strain>
    </source>
</reference>
<feature type="transmembrane region" description="Helical" evidence="8">
    <location>
        <begin position="254"/>
        <end position="275"/>
    </location>
</feature>
<keyword evidence="6 8" id="KW-1133">Transmembrane helix</keyword>
<keyword evidence="10" id="KW-1185">Reference proteome</keyword>
<dbReference type="eggNOG" id="KOG1771">
    <property type="taxonomic scope" value="Eukaryota"/>
</dbReference>
<evidence type="ECO:0000256" key="5">
    <source>
        <dbReference type="ARBA" id="ARBA00022824"/>
    </source>
</evidence>
<accession>E3M4A5</accession>
<evidence type="ECO:0000256" key="2">
    <source>
        <dbReference type="ARBA" id="ARBA00022676"/>
    </source>
</evidence>
<dbReference type="Proteomes" id="UP000008281">
    <property type="component" value="Unassembled WGS sequence"/>
</dbReference>
<evidence type="ECO:0000256" key="3">
    <source>
        <dbReference type="ARBA" id="ARBA00022679"/>
    </source>
</evidence>
<keyword evidence="5 8" id="KW-0256">Endoplasmic reticulum</keyword>
<feature type="transmembrane region" description="Helical" evidence="8">
    <location>
        <begin position="167"/>
        <end position="190"/>
    </location>
</feature>
<evidence type="ECO:0000256" key="4">
    <source>
        <dbReference type="ARBA" id="ARBA00022692"/>
    </source>
</evidence>
<sequence>MRPVFRMLAKLVVFRCISVYLVASWFVPDEVYQSAEIAHHLVYGTGHLSWEWRNSLRSFFHPAIIALILQLLKILSLDTHVLVYHIPRLAHALLFVLADYSFYKVCLRLCRTKGIAENSFLAYLSSWFVFYCAPRTLSNSLETSLTLIALNWFPFEGKNYKGPTWPYIALGVLTVVIRPTVSLIWIVFGLHHLYHHSNPIRLLLRTVLPVTLPILIITILIDSLAYGEPTIPLWNFLQFNVVQGGSALFGVHPWYWYLVSGIPSVLTVQCIPIVIGILGPNIFRPSLLPFFATTFYIVVHSLLPHKEQRFLLPVIPLLCIYAGGAFQSLKKWRGSAIIGMIAINFGIAIFTSRYHQVGPFAAPRRIIEEWRGHHGKLSVAALMPCYSIPGHAFWHNHLETLRMLDCSPDLERIRGAAELDEADEFHTNATKWLIEKFSKEHTKYQRVLMYEKIYESSRRWFESNNWHQCMEKVWHSIALTSSREDNYMIVLCRNGY</sequence>
<comment type="similarity">
    <text evidence="8">Belongs to the glycosyltransferase 22 family.</text>
</comment>
<dbReference type="GO" id="GO:0006506">
    <property type="term" value="P:GPI anchor biosynthetic process"/>
    <property type="evidence" value="ECO:0007669"/>
    <property type="project" value="TreeGrafter"/>
</dbReference>
<evidence type="ECO:0000256" key="1">
    <source>
        <dbReference type="ARBA" id="ARBA00004477"/>
    </source>
</evidence>
<evidence type="ECO:0000256" key="8">
    <source>
        <dbReference type="RuleBase" id="RU363075"/>
    </source>
</evidence>
<feature type="transmembrane region" description="Helical" evidence="8">
    <location>
        <begin position="336"/>
        <end position="355"/>
    </location>
</feature>
<proteinExistence type="inferred from homology"/>
<dbReference type="OMA" id="HHMVFNN"/>
<comment type="subcellular location">
    <subcellularLocation>
        <location evidence="1 8">Endoplasmic reticulum membrane</location>
        <topology evidence="1 8">Multi-pass membrane protein</topology>
    </subcellularLocation>
</comment>
<dbReference type="PANTHER" id="PTHR22760:SF4">
    <property type="entry name" value="GPI MANNOSYLTRANSFERASE 3"/>
    <property type="match status" value="1"/>
</dbReference>
<name>E3M4A5_CAERE</name>
<dbReference type="EC" id="2.4.1.-" evidence="8"/>
<dbReference type="OrthoDB" id="10248435at2759"/>
<evidence type="ECO:0000313" key="9">
    <source>
        <dbReference type="EMBL" id="EFO91521.1"/>
    </source>
</evidence>
<evidence type="ECO:0000256" key="7">
    <source>
        <dbReference type="ARBA" id="ARBA00023136"/>
    </source>
</evidence>
<dbReference type="InterPro" id="IPR005599">
    <property type="entry name" value="GPI_mannosylTrfase"/>
</dbReference>
<evidence type="ECO:0000313" key="10">
    <source>
        <dbReference type="Proteomes" id="UP000008281"/>
    </source>
</evidence>
<organism evidence="10">
    <name type="scientific">Caenorhabditis remanei</name>
    <name type="common">Caenorhabditis vulgaris</name>
    <dbReference type="NCBI Taxonomy" id="31234"/>
    <lineage>
        <taxon>Eukaryota</taxon>
        <taxon>Metazoa</taxon>
        <taxon>Ecdysozoa</taxon>
        <taxon>Nematoda</taxon>
        <taxon>Chromadorea</taxon>
        <taxon>Rhabditida</taxon>
        <taxon>Rhabditina</taxon>
        <taxon>Rhabditomorpha</taxon>
        <taxon>Rhabditoidea</taxon>
        <taxon>Rhabditidae</taxon>
        <taxon>Peloderinae</taxon>
        <taxon>Caenorhabditis</taxon>
    </lineage>
</organism>